<organism evidence="1 2">
    <name type="scientific">Auriscalpium vulgare</name>
    <dbReference type="NCBI Taxonomy" id="40419"/>
    <lineage>
        <taxon>Eukaryota</taxon>
        <taxon>Fungi</taxon>
        <taxon>Dikarya</taxon>
        <taxon>Basidiomycota</taxon>
        <taxon>Agaricomycotina</taxon>
        <taxon>Agaricomycetes</taxon>
        <taxon>Russulales</taxon>
        <taxon>Auriscalpiaceae</taxon>
        <taxon>Auriscalpium</taxon>
    </lineage>
</organism>
<dbReference type="Proteomes" id="UP000814033">
    <property type="component" value="Unassembled WGS sequence"/>
</dbReference>
<reference evidence="1" key="1">
    <citation type="submission" date="2021-02" db="EMBL/GenBank/DDBJ databases">
        <authorList>
            <consortium name="DOE Joint Genome Institute"/>
            <person name="Ahrendt S."/>
            <person name="Looney B.P."/>
            <person name="Miyauchi S."/>
            <person name="Morin E."/>
            <person name="Drula E."/>
            <person name="Courty P.E."/>
            <person name="Chicoki N."/>
            <person name="Fauchery L."/>
            <person name="Kohler A."/>
            <person name="Kuo A."/>
            <person name="Labutti K."/>
            <person name="Pangilinan J."/>
            <person name="Lipzen A."/>
            <person name="Riley R."/>
            <person name="Andreopoulos W."/>
            <person name="He G."/>
            <person name="Johnson J."/>
            <person name="Barry K.W."/>
            <person name="Grigoriev I.V."/>
            <person name="Nagy L."/>
            <person name="Hibbett D."/>
            <person name="Henrissat B."/>
            <person name="Matheny P.B."/>
            <person name="Labbe J."/>
            <person name="Martin F."/>
        </authorList>
    </citation>
    <scope>NUCLEOTIDE SEQUENCE</scope>
    <source>
        <strain evidence="1">FP105234-sp</strain>
    </source>
</reference>
<comment type="caution">
    <text evidence="1">The sequence shown here is derived from an EMBL/GenBank/DDBJ whole genome shotgun (WGS) entry which is preliminary data.</text>
</comment>
<evidence type="ECO:0000313" key="1">
    <source>
        <dbReference type="EMBL" id="KAI0049828.1"/>
    </source>
</evidence>
<gene>
    <name evidence="1" type="ORF">FA95DRAFT_1556336</name>
</gene>
<name>A0ACB8S067_9AGAM</name>
<protein>
    <submittedName>
        <fullName evidence="1">Uncharacterized protein</fullName>
    </submittedName>
</protein>
<reference evidence="1" key="2">
    <citation type="journal article" date="2022" name="New Phytol.">
        <title>Evolutionary transition to the ectomycorrhizal habit in the genomes of a hyperdiverse lineage of mushroom-forming fungi.</title>
        <authorList>
            <person name="Looney B."/>
            <person name="Miyauchi S."/>
            <person name="Morin E."/>
            <person name="Drula E."/>
            <person name="Courty P.E."/>
            <person name="Kohler A."/>
            <person name="Kuo A."/>
            <person name="LaButti K."/>
            <person name="Pangilinan J."/>
            <person name="Lipzen A."/>
            <person name="Riley R."/>
            <person name="Andreopoulos W."/>
            <person name="He G."/>
            <person name="Johnson J."/>
            <person name="Nolan M."/>
            <person name="Tritt A."/>
            <person name="Barry K.W."/>
            <person name="Grigoriev I.V."/>
            <person name="Nagy L.G."/>
            <person name="Hibbett D."/>
            <person name="Henrissat B."/>
            <person name="Matheny P.B."/>
            <person name="Labbe J."/>
            <person name="Martin F.M."/>
        </authorList>
    </citation>
    <scope>NUCLEOTIDE SEQUENCE</scope>
    <source>
        <strain evidence="1">FP105234-sp</strain>
    </source>
</reference>
<keyword evidence="2" id="KW-1185">Reference proteome</keyword>
<sequence length="276" mass="30177">MADSATSSVEPHLPTATFVELYVYGIYTCLFVFSALVLIKKFKNSATNKCLAAAMSAMYIIAGAHVVGESIKESSAFVPSNKVARFIEVETSLNFVFSDAIVIWRAYIIWARSRRVLLVPLVLLLITLITSLYRIICMTTADFDALSDLVPIAYMISLFASFLNNVAVTGLIGYRALHYRSSSEVQIRVYRDRSLAILLLLVESGALYCAFWVVAIVIGFAVGTVFSAKYVCVEVQGSFGTKLSCTLLSSKTVMIFTALSPHVTASRTLVLAAIQT</sequence>
<evidence type="ECO:0000313" key="2">
    <source>
        <dbReference type="Proteomes" id="UP000814033"/>
    </source>
</evidence>
<proteinExistence type="predicted"/>
<dbReference type="EMBL" id="MU275868">
    <property type="protein sequence ID" value="KAI0049828.1"/>
    <property type="molecule type" value="Genomic_DNA"/>
</dbReference>
<accession>A0ACB8S067</accession>